<name>A0AAD7PDI5_QUISA</name>
<keyword evidence="10" id="KW-1185">Reference proteome</keyword>
<proteinExistence type="predicted"/>
<comment type="caution">
    <text evidence="9">The sequence shown here is derived from an EMBL/GenBank/DDBJ whole genome shotgun (WGS) entry which is preliminary data.</text>
</comment>
<keyword evidence="5" id="KW-0804">Transcription</keyword>
<keyword evidence="6" id="KW-0539">Nucleus</keyword>
<evidence type="ECO:0000256" key="4">
    <source>
        <dbReference type="ARBA" id="ARBA00023125"/>
    </source>
</evidence>
<evidence type="ECO:0000313" key="10">
    <source>
        <dbReference type="Proteomes" id="UP001163823"/>
    </source>
</evidence>
<dbReference type="CDD" id="cd00167">
    <property type="entry name" value="SANT"/>
    <property type="match status" value="1"/>
</dbReference>
<evidence type="ECO:0000256" key="1">
    <source>
        <dbReference type="ARBA" id="ARBA00004123"/>
    </source>
</evidence>
<evidence type="ECO:0000256" key="6">
    <source>
        <dbReference type="ARBA" id="ARBA00023242"/>
    </source>
</evidence>
<dbReference type="FunFam" id="1.10.10.60:FF:000060">
    <property type="entry name" value="MYB transcription factor"/>
    <property type="match status" value="1"/>
</dbReference>
<keyword evidence="2" id="KW-0677">Repeat</keyword>
<evidence type="ECO:0000313" key="9">
    <source>
        <dbReference type="EMBL" id="KAJ7950835.1"/>
    </source>
</evidence>
<keyword evidence="3" id="KW-0805">Transcription regulation</keyword>
<dbReference type="Pfam" id="PF13921">
    <property type="entry name" value="Myb_DNA-bind_6"/>
    <property type="match status" value="1"/>
</dbReference>
<dbReference type="InterPro" id="IPR017930">
    <property type="entry name" value="Myb_dom"/>
</dbReference>
<dbReference type="PROSITE" id="PS51294">
    <property type="entry name" value="HTH_MYB"/>
    <property type="match status" value="1"/>
</dbReference>
<dbReference type="Proteomes" id="UP001163823">
    <property type="component" value="Chromosome 11"/>
</dbReference>
<dbReference type="InterPro" id="IPR001005">
    <property type="entry name" value="SANT/Myb"/>
</dbReference>
<evidence type="ECO:0000256" key="3">
    <source>
        <dbReference type="ARBA" id="ARBA00023015"/>
    </source>
</evidence>
<dbReference type="PROSITE" id="PS50090">
    <property type="entry name" value="MYB_LIKE"/>
    <property type="match status" value="1"/>
</dbReference>
<organism evidence="9 10">
    <name type="scientific">Quillaja saponaria</name>
    <name type="common">Soap bark tree</name>
    <dbReference type="NCBI Taxonomy" id="32244"/>
    <lineage>
        <taxon>Eukaryota</taxon>
        <taxon>Viridiplantae</taxon>
        <taxon>Streptophyta</taxon>
        <taxon>Embryophyta</taxon>
        <taxon>Tracheophyta</taxon>
        <taxon>Spermatophyta</taxon>
        <taxon>Magnoliopsida</taxon>
        <taxon>eudicotyledons</taxon>
        <taxon>Gunneridae</taxon>
        <taxon>Pentapetalae</taxon>
        <taxon>rosids</taxon>
        <taxon>fabids</taxon>
        <taxon>Fabales</taxon>
        <taxon>Quillajaceae</taxon>
        <taxon>Quillaja</taxon>
    </lineage>
</organism>
<dbReference type="Gene3D" id="1.10.10.60">
    <property type="entry name" value="Homeodomain-like"/>
    <property type="match status" value="1"/>
</dbReference>
<dbReference type="SMART" id="SM00717">
    <property type="entry name" value="SANT"/>
    <property type="match status" value="2"/>
</dbReference>
<accession>A0AAD7PDI5</accession>
<dbReference type="AlphaFoldDB" id="A0AAD7PDI5"/>
<comment type="subcellular location">
    <subcellularLocation>
        <location evidence="1">Nucleus</location>
    </subcellularLocation>
</comment>
<dbReference type="PANTHER" id="PTHR47996">
    <property type="entry name" value="TRANSCRIPTION FACTOR DUO1"/>
    <property type="match status" value="1"/>
</dbReference>
<dbReference type="GO" id="GO:0003677">
    <property type="term" value="F:DNA binding"/>
    <property type="evidence" value="ECO:0007669"/>
    <property type="project" value="UniProtKB-KW"/>
</dbReference>
<reference evidence="9" key="1">
    <citation type="journal article" date="2023" name="Science">
        <title>Elucidation of the pathway for biosynthesis of saponin adjuvants from the soapbark tree.</title>
        <authorList>
            <person name="Reed J."/>
            <person name="Orme A."/>
            <person name="El-Demerdash A."/>
            <person name="Owen C."/>
            <person name="Martin L.B.B."/>
            <person name="Misra R.C."/>
            <person name="Kikuchi S."/>
            <person name="Rejzek M."/>
            <person name="Martin A.C."/>
            <person name="Harkess A."/>
            <person name="Leebens-Mack J."/>
            <person name="Louveau T."/>
            <person name="Stephenson M.J."/>
            <person name="Osbourn A."/>
        </authorList>
    </citation>
    <scope>NUCLEOTIDE SEQUENCE</scope>
    <source>
        <strain evidence="9">S10</strain>
    </source>
</reference>
<keyword evidence="4" id="KW-0238">DNA-binding</keyword>
<protein>
    <submittedName>
        <fullName evidence="9">MYB transcription factor</fullName>
    </submittedName>
</protein>
<evidence type="ECO:0000256" key="2">
    <source>
        <dbReference type="ARBA" id="ARBA00022737"/>
    </source>
</evidence>
<dbReference type="SUPFAM" id="SSF46689">
    <property type="entry name" value="Homeodomain-like"/>
    <property type="match status" value="1"/>
</dbReference>
<gene>
    <name evidence="9" type="ORF">O6P43_026974</name>
</gene>
<dbReference type="InterPro" id="IPR009057">
    <property type="entry name" value="Homeodomain-like_sf"/>
</dbReference>
<evidence type="ECO:0000259" key="7">
    <source>
        <dbReference type="PROSITE" id="PS50090"/>
    </source>
</evidence>
<evidence type="ECO:0000259" key="8">
    <source>
        <dbReference type="PROSITE" id="PS51294"/>
    </source>
</evidence>
<dbReference type="EMBL" id="JARAOO010000011">
    <property type="protein sequence ID" value="KAJ7950835.1"/>
    <property type="molecule type" value="Genomic_DNA"/>
</dbReference>
<dbReference type="KEGG" id="qsa:O6P43_026974"/>
<feature type="domain" description="Myb-like" evidence="7">
    <location>
        <begin position="14"/>
        <end position="66"/>
    </location>
</feature>
<evidence type="ECO:0000256" key="5">
    <source>
        <dbReference type="ARBA" id="ARBA00023163"/>
    </source>
</evidence>
<dbReference type="GO" id="GO:0005634">
    <property type="term" value="C:nucleus"/>
    <property type="evidence" value="ECO:0007669"/>
    <property type="project" value="UniProtKB-SubCell"/>
</dbReference>
<sequence>MGDWKFETERKKDQEVIRKGTWKAEEDEVLINHVHNYGSRDWSSIRSKGLLQRTGKSCGLRWVNKLRPNLKNGCKLSLEEERLVIELQAHFGNKWARQQPQSPRKTKEKVQFRHDFPTLEGPNLSSLSEGESFSKVQSYSSSCIESSEMIKMVSLLDLLKPEMLSNEINLVSTERHPWVDSYIQSLFPQISQPRPDLSFSIENQDLFASIDDPNITNVFGSFDASEFEMGAQLPTGRALFEPVESCRNGAKVKSENPMTPESFFDDFPAYMFDHMEPPQSPSEL</sequence>
<feature type="domain" description="HTH myb-type" evidence="8">
    <location>
        <begin position="14"/>
        <end position="70"/>
    </location>
</feature>
<dbReference type="InterPro" id="IPR053106">
    <property type="entry name" value="Plant_Male-Germline_Reg_TFs"/>
</dbReference>
<dbReference type="PANTHER" id="PTHR47996:SF3">
    <property type="entry name" value="TRANSCRIPTION FACTOR DUO1"/>
    <property type="match status" value="1"/>
</dbReference>